<evidence type="ECO:0000256" key="1">
    <source>
        <dbReference type="SAM" id="Phobius"/>
    </source>
</evidence>
<evidence type="ECO:0000313" key="2">
    <source>
        <dbReference type="EMBL" id="KHQ50451.1"/>
    </source>
</evidence>
<reference evidence="2 3" key="1">
    <citation type="submission" date="2014-10" db="EMBL/GenBank/DDBJ databases">
        <title>Genome sequence of Ponticoccus sp. strain UMTAT08 isolated from clonal culture of toxic dinoflagellate Alexandrium tamiyavanichii.</title>
        <authorList>
            <person name="Gan H.Y."/>
            <person name="Muhd D.-D."/>
            <person name="Mohd Noor M.E."/>
            <person name="Yeong Y.S."/>
            <person name="Usup G."/>
        </authorList>
    </citation>
    <scope>NUCLEOTIDE SEQUENCE [LARGE SCALE GENOMIC DNA]</scope>
    <source>
        <strain evidence="2 3">UMTAT08</strain>
    </source>
</reference>
<keyword evidence="1" id="KW-0812">Transmembrane</keyword>
<proteinExistence type="predicted"/>
<dbReference type="STRING" id="561184.SAMN05216376_12150"/>
<keyword evidence="3" id="KW-1185">Reference proteome</keyword>
<protein>
    <submittedName>
        <fullName evidence="2">Uncharacterized protein</fullName>
    </submittedName>
</protein>
<dbReference type="Proteomes" id="UP000030960">
    <property type="component" value="Unassembled WGS sequence"/>
</dbReference>
<evidence type="ECO:0000313" key="3">
    <source>
        <dbReference type="Proteomes" id="UP000030960"/>
    </source>
</evidence>
<keyword evidence="1" id="KW-0472">Membrane</keyword>
<feature type="transmembrane region" description="Helical" evidence="1">
    <location>
        <begin position="15"/>
        <end position="36"/>
    </location>
</feature>
<sequence>MNRLLRGVGPALTPLWAPVVTVWVGRLIVALQLTLLDRSLASAPVQVSCHPAIEEAPRPDHP</sequence>
<dbReference type="AlphaFoldDB" id="A0A0B3S1H8"/>
<dbReference type="EMBL" id="JSUQ01000026">
    <property type="protein sequence ID" value="KHQ50451.1"/>
    <property type="molecule type" value="Genomic_DNA"/>
</dbReference>
<accession>A0A0B3S1H8</accession>
<name>A0A0B3S1H8_9RHOB</name>
<dbReference type="RefSeq" id="WP_043146093.1">
    <property type="nucleotide sequence ID" value="NZ_JSUQ01000026.1"/>
</dbReference>
<comment type="caution">
    <text evidence="2">The sequence shown here is derived from an EMBL/GenBank/DDBJ whole genome shotgun (WGS) entry which is preliminary data.</text>
</comment>
<keyword evidence="1" id="KW-1133">Transmembrane helix</keyword>
<gene>
    <name evidence="2" type="ORF">OA50_04959</name>
</gene>
<organism evidence="2 3">
    <name type="scientific">Mameliella alba</name>
    <dbReference type="NCBI Taxonomy" id="561184"/>
    <lineage>
        <taxon>Bacteria</taxon>
        <taxon>Pseudomonadati</taxon>
        <taxon>Pseudomonadota</taxon>
        <taxon>Alphaproteobacteria</taxon>
        <taxon>Rhodobacterales</taxon>
        <taxon>Roseobacteraceae</taxon>
        <taxon>Mameliella</taxon>
    </lineage>
</organism>